<keyword evidence="2 4" id="KW-0378">Hydrolase</keyword>
<dbReference type="PANTHER" id="PTHR45847:SF6">
    <property type="entry name" value="FATTY ACID AMIDE HYDROLASE"/>
    <property type="match status" value="1"/>
</dbReference>
<dbReference type="InterPro" id="IPR052096">
    <property type="entry name" value="Endocannabinoid_amidase"/>
</dbReference>
<dbReference type="GO" id="GO:0009062">
    <property type="term" value="P:fatty acid catabolic process"/>
    <property type="evidence" value="ECO:0007669"/>
    <property type="project" value="TreeGrafter"/>
</dbReference>
<evidence type="ECO:0000256" key="1">
    <source>
        <dbReference type="ARBA" id="ARBA00009199"/>
    </source>
</evidence>
<name>A0A095BTX5_SCHHA</name>
<gene>
    <name evidence="4" type="ORF">MS3_00394</name>
</gene>
<organism evidence="4">
    <name type="scientific">Schistosoma haematobium</name>
    <name type="common">Blood fluke</name>
    <dbReference type="NCBI Taxonomy" id="6185"/>
    <lineage>
        <taxon>Eukaryota</taxon>
        <taxon>Metazoa</taxon>
        <taxon>Spiralia</taxon>
        <taxon>Lophotrochozoa</taxon>
        <taxon>Platyhelminthes</taxon>
        <taxon>Trematoda</taxon>
        <taxon>Digenea</taxon>
        <taxon>Strigeidida</taxon>
        <taxon>Schistosomatoidea</taxon>
        <taxon>Schistosomatidae</taxon>
        <taxon>Schistosoma</taxon>
    </lineage>
</organism>
<dbReference type="InterPro" id="IPR036928">
    <property type="entry name" value="AS_sf"/>
</dbReference>
<dbReference type="InterPro" id="IPR020556">
    <property type="entry name" value="Amidase_CS"/>
</dbReference>
<reference evidence="4" key="1">
    <citation type="journal article" date="2012" name="Nat. Genet.">
        <title>Whole-genome sequence of Schistosoma haematobium.</title>
        <authorList>
            <person name="Young N.D."/>
            <person name="Jex A.R."/>
            <person name="Li B."/>
            <person name="Liu S."/>
            <person name="Yang L."/>
            <person name="Xiong Z."/>
            <person name="Li Y."/>
            <person name="Cantacessi C."/>
            <person name="Hall R.S."/>
            <person name="Xu X."/>
            <person name="Chen F."/>
            <person name="Wu X."/>
            <person name="Zerlotini A."/>
            <person name="Oliveira G."/>
            <person name="Hofmann A."/>
            <person name="Zhang G."/>
            <person name="Fang X."/>
            <person name="Kang Y."/>
            <person name="Campbell B.E."/>
            <person name="Loukas A."/>
            <person name="Ranganathan S."/>
            <person name="Rollinson D."/>
            <person name="Rinaldi G."/>
            <person name="Brindley P.J."/>
            <person name="Yang H."/>
            <person name="Wang J."/>
            <person name="Wang J."/>
            <person name="Gasser R.B."/>
        </authorList>
    </citation>
    <scope>NUCLEOTIDE SEQUENCE [LARGE SCALE GENOMIC DNA]</scope>
</reference>
<evidence type="ECO:0000259" key="3">
    <source>
        <dbReference type="Pfam" id="PF01425"/>
    </source>
</evidence>
<comment type="similarity">
    <text evidence="1">Belongs to the amidase family.</text>
</comment>
<dbReference type="PROSITE" id="PS00571">
    <property type="entry name" value="AMIDASES"/>
    <property type="match status" value="1"/>
</dbReference>
<dbReference type="FunFam" id="3.90.1300.10:FF:000003">
    <property type="entry name" value="Amidase signature enzyme"/>
    <property type="match status" value="1"/>
</dbReference>
<dbReference type="Pfam" id="PF01425">
    <property type="entry name" value="Amidase"/>
    <property type="match status" value="2"/>
</dbReference>
<dbReference type="GO" id="GO:0017064">
    <property type="term" value="F:fatty acid amide hydrolase activity"/>
    <property type="evidence" value="ECO:0007669"/>
    <property type="project" value="TreeGrafter"/>
</dbReference>
<proteinExistence type="inferred from homology"/>
<evidence type="ECO:0000256" key="2">
    <source>
        <dbReference type="ARBA" id="ARBA00022801"/>
    </source>
</evidence>
<dbReference type="EMBL" id="KL250497">
    <property type="protein sequence ID" value="KGB32268.1"/>
    <property type="molecule type" value="Genomic_DNA"/>
</dbReference>
<accession>A0A095BTX5</accession>
<evidence type="ECO:0000313" key="4">
    <source>
        <dbReference type="EMBL" id="KGB32268.1"/>
    </source>
</evidence>
<dbReference type="AlphaFoldDB" id="A0A095BTX5"/>
<dbReference type="InterPro" id="IPR023631">
    <property type="entry name" value="Amidase_dom"/>
</dbReference>
<dbReference type="STRING" id="6185.A0A095BTX5"/>
<dbReference type="SUPFAM" id="SSF75304">
    <property type="entry name" value="Amidase signature (AS) enzymes"/>
    <property type="match status" value="2"/>
</dbReference>
<protein>
    <submittedName>
        <fullName evidence="4">Fatty acid amide hydrolase 1</fullName>
    </submittedName>
</protein>
<dbReference type="PANTHER" id="PTHR45847">
    <property type="entry name" value="FATTY ACID AMIDE HYDROLASE"/>
    <property type="match status" value="1"/>
</dbReference>
<sequence>MDSQSKQLSLNNNNELTSMSLSQLREKLHNRSITSVDLLDAYQIRGLELLRTRSNCISEIIYEADVYAILADSSRDSEGGHVSSIHGIPIALEEIFPIHGYDHTMGYTIRTNRGAEDDCILVKALRDCGAIPVILTNVKQKILGLSANNPITGLTSHPTHPGRACVSGMGPLLVHKGSPLAVGFDILGEARLSAAFCGKAALKPTPYRMSNKDLKLPIELPEDLLPVPSPMGHRIEDIVDVLKSLWTSNMFAHDCTLCPMAFNDKEYKSIAEGNRKLKIGFYSNFDGLVKASPSVQRVMSEIRDELSRQGHEVVDFALPTPSKAYQLTISLLASYMEPESLKLLYIHGNGDILVDYRQRLLHLFYALPRFLRHRIAEWRAEGIKKDYPATAVVLRGLGYSQSRKTLINQINDYKQEFFSLWNEVELDVLVCPTAPIPAPWDDSPSYVTNCVLPFTCLYNLLGCPAGTLSVGRVEKCDLQACGDISDNNFKSSQLDIMFSEQHKRSEGLPIGVQVVAKPWNDDQTIYIIVNIHLQSAVQITLNRSKLTSVIKSPKQLCPDDIRKMEKYNVERVYVGAFFYRCLNTWPTSSKGQECSVIELFNEKANFSIIVSPIGADEPVIGVAKSRLTKEMANSGVDSVLIVSKEYFISLMRHPVRHLLVAWSLGLISWKIITCIRTYQNQKLLKSKQIRIADNTEKMRKLLSKLTHSSIPMAICSENLSYLCEQIKKKRVTPVDVLHAFQFRALQLQDNNNSGIAEFILEAEEYAANLTKSPMNIDEQSGLYGIPISIKEGIAIRGYDVTMGIIKRCSQPIDEDCVLIKVLRSVGSIPFVTTVTTQLCRTLDSFHSIYNDAKNPFNKSRLPGGSSSGEAVLLAQHGSPVGIGGDIAGSIRIPCAFCNLAGLKPTSGRLSLLGFVSAAKKSVLYLSPCLGPMARKVDDLACVMRALLCPTMFDLDPYVIPMSFDQVSYEGKNRKQLVIGYYLNFDDPNLIQVLDVNQQVVEKAAKALESAGHRLVKFTVPDPYKAFILGLHALFADGGQELRSHLRGEPLSPHIKLISTVTRIPDILKPIVGFISKHFIGKPVCPSGAFQKLGSGQAAVNLISEIKAYRYEFAKAWNNAGPLDALICPVFPYPAPPEDASQVYISPSIIYTFLYNILDYPAGAVPAGFVTEDDVRNSLMKSESLYSTGDSYMSKVYGLLNGGENLPLSIQVVGKPYHEETVLRVMREIESSFSQQTES</sequence>
<dbReference type="GO" id="GO:0004040">
    <property type="term" value="F:amidase activity"/>
    <property type="evidence" value="ECO:0007669"/>
    <property type="project" value="TreeGrafter"/>
</dbReference>
<feature type="domain" description="Amidase" evidence="3">
    <location>
        <begin position="47"/>
        <end position="524"/>
    </location>
</feature>
<dbReference type="Gene3D" id="3.90.1300.10">
    <property type="entry name" value="Amidase signature (AS) domain"/>
    <property type="match status" value="2"/>
</dbReference>
<feature type="domain" description="Amidase" evidence="3">
    <location>
        <begin position="735"/>
        <end position="1222"/>
    </location>
</feature>